<dbReference type="InterPro" id="IPR036388">
    <property type="entry name" value="WH-like_DNA-bd_sf"/>
</dbReference>
<dbReference type="AlphaFoldDB" id="A0A1Q5PPV7"/>
<dbReference type="InterPro" id="IPR011991">
    <property type="entry name" value="ArsR-like_HTH"/>
</dbReference>
<proteinExistence type="predicted"/>
<dbReference type="SUPFAM" id="SSF46785">
    <property type="entry name" value="Winged helix' DNA-binding domain"/>
    <property type="match status" value="1"/>
</dbReference>
<dbReference type="EMBL" id="MQSV01000001">
    <property type="protein sequence ID" value="OKL49638.1"/>
    <property type="molecule type" value="Genomic_DNA"/>
</dbReference>
<dbReference type="STRING" id="1921764.BSR28_01090"/>
<evidence type="ECO:0000313" key="3">
    <source>
        <dbReference type="Proteomes" id="UP000186785"/>
    </source>
</evidence>
<reference evidence="2 3" key="1">
    <citation type="submission" date="2016-11" db="EMBL/GenBank/DDBJ databases">
        <title>Actinomyces gypaetusis sp. nov. isolated from the vulture Gypaetus barbatus in Qinghai Tibet Plateau China.</title>
        <authorList>
            <person name="Meng X."/>
        </authorList>
    </citation>
    <scope>NUCLEOTIDE SEQUENCE [LARGE SCALE GENOMIC DNA]</scope>
    <source>
        <strain evidence="2 3">VUL4_2</strain>
    </source>
</reference>
<gene>
    <name evidence="2" type="ORF">BSR29_01390</name>
</gene>
<evidence type="ECO:0000259" key="1">
    <source>
        <dbReference type="Pfam" id="PF01022"/>
    </source>
</evidence>
<dbReference type="RefSeq" id="WP_073708530.1">
    <property type="nucleotide sequence ID" value="NZ_MQSV01000001.1"/>
</dbReference>
<accession>A0A1Q5PPV7</accession>
<dbReference type="Pfam" id="PF01022">
    <property type="entry name" value="HTH_5"/>
    <property type="match status" value="1"/>
</dbReference>
<dbReference type="OrthoDB" id="3399802at2"/>
<dbReference type="InterPro" id="IPR036390">
    <property type="entry name" value="WH_DNA-bd_sf"/>
</dbReference>
<protein>
    <recommendedName>
        <fullName evidence="1">HTH arsR-type domain-containing protein</fullName>
    </recommendedName>
</protein>
<dbReference type="Gene3D" id="1.10.10.10">
    <property type="entry name" value="Winged helix-like DNA-binding domain superfamily/Winged helix DNA-binding domain"/>
    <property type="match status" value="1"/>
</dbReference>
<keyword evidence="3" id="KW-1185">Reference proteome</keyword>
<dbReference type="CDD" id="cd00090">
    <property type="entry name" value="HTH_ARSR"/>
    <property type="match status" value="1"/>
</dbReference>
<evidence type="ECO:0000313" key="2">
    <source>
        <dbReference type="EMBL" id="OKL49638.1"/>
    </source>
</evidence>
<sequence length="247" mass="27937">MTQIAVGRSFQALRELAALTSTQYQVLSALAEQLRPQSVQQLSEHLKMHPNTLREHLEVLCEKGQVKRSRQKNGGRGRPVWYYEPAVPASFEIVDNLATYRSSAVKKVLERRGIEIDILAAEFGREWAGELFAHEVLPTHAQIDPKAPESALELHLSKVRIFLSSLGFSARTTQSPQEMILLTCPVWGEEREVDTYQLNLYWAFLDEIMRVVTHGQIRASLVAVPKEGYSRLRLHGPELEPTASIQV</sequence>
<dbReference type="Proteomes" id="UP000186785">
    <property type="component" value="Unassembled WGS sequence"/>
</dbReference>
<organism evidence="2 3">
    <name type="scientific">Boudabousia liubingyangii</name>
    <dbReference type="NCBI Taxonomy" id="1921764"/>
    <lineage>
        <taxon>Bacteria</taxon>
        <taxon>Bacillati</taxon>
        <taxon>Actinomycetota</taxon>
        <taxon>Actinomycetes</taxon>
        <taxon>Actinomycetales</taxon>
        <taxon>Actinomycetaceae</taxon>
        <taxon>Boudabousia</taxon>
    </lineage>
</organism>
<dbReference type="InterPro" id="IPR001845">
    <property type="entry name" value="HTH_ArsR_DNA-bd_dom"/>
</dbReference>
<feature type="domain" description="HTH arsR-type" evidence="1">
    <location>
        <begin position="21"/>
        <end position="65"/>
    </location>
</feature>
<name>A0A1Q5PPV7_9ACTO</name>
<dbReference type="GO" id="GO:0003700">
    <property type="term" value="F:DNA-binding transcription factor activity"/>
    <property type="evidence" value="ECO:0007669"/>
    <property type="project" value="InterPro"/>
</dbReference>
<comment type="caution">
    <text evidence="2">The sequence shown here is derived from an EMBL/GenBank/DDBJ whole genome shotgun (WGS) entry which is preliminary data.</text>
</comment>